<keyword evidence="2" id="KW-0597">Phosphoprotein</keyword>
<dbReference type="Pfam" id="PF00069">
    <property type="entry name" value="Pkinase"/>
    <property type="match status" value="1"/>
</dbReference>
<dbReference type="eggNOG" id="KOG0667">
    <property type="taxonomic scope" value="Eukaryota"/>
</dbReference>
<dbReference type="FunFam" id="1.10.510.10:FF:000380">
    <property type="entry name" value="Serine/threonine-protein kinase ppk15"/>
    <property type="match status" value="1"/>
</dbReference>
<keyword evidence="1" id="KW-0723">Serine/threonine-protein kinase</keyword>
<dbReference type="EC" id="2.7.12.1" evidence="8"/>
<dbReference type="InParanoid" id="G0R1K8"/>
<dbReference type="PANTHER" id="PTHR24058:SF124">
    <property type="entry name" value="PROTEIN KINASE SUPERFAMILY PROTEIN"/>
    <property type="match status" value="1"/>
</dbReference>
<gene>
    <name evidence="8" type="ORF">IMG5_171200</name>
</gene>
<dbReference type="OMA" id="INGHICM"/>
<dbReference type="SUPFAM" id="SSF56112">
    <property type="entry name" value="Protein kinase-like (PK-like)"/>
    <property type="match status" value="1"/>
</dbReference>
<evidence type="ECO:0000313" key="9">
    <source>
        <dbReference type="Proteomes" id="UP000008983"/>
    </source>
</evidence>
<sequence>KVERCHQLQKLIIIMIHLITLNIKFQIIQKIKNNLQMNIQMMMIQDLIFMKSLKRSFQGQLNNQLKNMIFQKEHVLIFLKKKDMITIKITQELSKLIQIKKIVRYQQKIYKNQIKQKMKRKNSQMLKKMQTKKKTFNLIFFFKQIYKKKKKASIYLPEHIKFPQTKDEFYPVQYDKVIYDVFNLKVIFDRERTGFEETKDFPIVINSIIAGRYQVMEYLGSAAFSKAIQCLDLVTNKVMCMKIIENNKDYFDQSIDEIKLLRFINCNGNVDEKNVLKYYDYFYHKEHLFIVTELLKDNLYEFYKFNKENEATPYFTIGRLQKIAYQILVGLEYIHSLCLIHCDLKPENILMKSYSKAEVKIIDFGSSCFIHDHLSSYVQSRSYRAPEVIIGCKYDYRIDMWSLGCILSELYNGQVLFQNDNIQGMLARIIGIIGPFPEWMMKEGKLVHNLFTREKLIYMEVFYFFCSSIYQKVQNQKSSEIINKQKQKSGKIQIFVPKKTNLKSRLKIDDNLFLDFLRQLLQLDYTRRPTAKEAMSHLWFQKGRYQDGL</sequence>
<dbReference type="CDD" id="cd14133">
    <property type="entry name" value="PKc_DYRK_like"/>
    <property type="match status" value="1"/>
</dbReference>
<dbReference type="SMART" id="SM00220">
    <property type="entry name" value="S_TKc"/>
    <property type="match status" value="1"/>
</dbReference>
<dbReference type="PANTHER" id="PTHR24058">
    <property type="entry name" value="DUAL SPECIFICITY PROTEIN KINASE"/>
    <property type="match status" value="1"/>
</dbReference>
<dbReference type="GO" id="GO:0004712">
    <property type="term" value="F:protein serine/threonine/tyrosine kinase activity"/>
    <property type="evidence" value="ECO:0007669"/>
    <property type="project" value="UniProtKB-EC"/>
</dbReference>
<evidence type="ECO:0000256" key="3">
    <source>
        <dbReference type="ARBA" id="ARBA00022679"/>
    </source>
</evidence>
<keyword evidence="9" id="KW-1185">Reference proteome</keyword>
<proteinExistence type="predicted"/>
<dbReference type="Gene3D" id="1.10.510.10">
    <property type="entry name" value="Transferase(Phosphotransferase) domain 1"/>
    <property type="match status" value="1"/>
</dbReference>
<organism evidence="8 9">
    <name type="scientific">Ichthyophthirius multifiliis</name>
    <name type="common">White spot disease agent</name>
    <name type="synonym">Ich</name>
    <dbReference type="NCBI Taxonomy" id="5932"/>
    <lineage>
        <taxon>Eukaryota</taxon>
        <taxon>Sar</taxon>
        <taxon>Alveolata</taxon>
        <taxon>Ciliophora</taxon>
        <taxon>Intramacronucleata</taxon>
        <taxon>Oligohymenophorea</taxon>
        <taxon>Hymenostomatida</taxon>
        <taxon>Ophryoglenina</taxon>
        <taxon>Ichthyophthirius</taxon>
    </lineage>
</organism>
<dbReference type="OrthoDB" id="9332038at2759"/>
<dbReference type="STRING" id="857967.G0R1K8"/>
<dbReference type="RefSeq" id="XP_004029873.1">
    <property type="nucleotide sequence ID" value="XM_004029825.1"/>
</dbReference>
<keyword evidence="6" id="KW-0067">ATP-binding</keyword>
<dbReference type="InterPro" id="IPR008271">
    <property type="entry name" value="Ser/Thr_kinase_AS"/>
</dbReference>
<dbReference type="EMBL" id="GL984222">
    <property type="protein sequence ID" value="EGR28637.1"/>
    <property type="molecule type" value="Genomic_DNA"/>
</dbReference>
<name>G0R1K8_ICHMU</name>
<keyword evidence="3 8" id="KW-0808">Transferase</keyword>
<evidence type="ECO:0000256" key="5">
    <source>
        <dbReference type="ARBA" id="ARBA00022777"/>
    </source>
</evidence>
<dbReference type="InterPro" id="IPR011009">
    <property type="entry name" value="Kinase-like_dom_sf"/>
</dbReference>
<reference evidence="8 9" key="1">
    <citation type="submission" date="2011-07" db="EMBL/GenBank/DDBJ databases">
        <authorList>
            <person name="Coyne R."/>
            <person name="Brami D."/>
            <person name="Johnson J."/>
            <person name="Hostetler J."/>
            <person name="Hannick L."/>
            <person name="Clark T."/>
            <person name="Cassidy-Hanley D."/>
            <person name="Inman J."/>
        </authorList>
    </citation>
    <scope>NUCLEOTIDE SEQUENCE [LARGE SCALE GENOMIC DNA]</scope>
    <source>
        <strain evidence="8 9">G5</strain>
    </source>
</reference>
<dbReference type="GO" id="GO:0004674">
    <property type="term" value="F:protein serine/threonine kinase activity"/>
    <property type="evidence" value="ECO:0007669"/>
    <property type="project" value="UniProtKB-KW"/>
</dbReference>
<feature type="domain" description="Protein kinase" evidence="7">
    <location>
        <begin position="213"/>
        <end position="540"/>
    </location>
</feature>
<dbReference type="Proteomes" id="UP000008983">
    <property type="component" value="Unassembled WGS sequence"/>
</dbReference>
<dbReference type="PROSITE" id="PS00108">
    <property type="entry name" value="PROTEIN_KINASE_ST"/>
    <property type="match status" value="1"/>
</dbReference>
<dbReference type="Gene3D" id="3.30.200.20">
    <property type="entry name" value="Phosphorylase Kinase, domain 1"/>
    <property type="match status" value="1"/>
</dbReference>
<dbReference type="GO" id="GO:0005524">
    <property type="term" value="F:ATP binding"/>
    <property type="evidence" value="ECO:0007669"/>
    <property type="project" value="UniProtKB-KW"/>
</dbReference>
<evidence type="ECO:0000256" key="2">
    <source>
        <dbReference type="ARBA" id="ARBA00022553"/>
    </source>
</evidence>
<keyword evidence="5 8" id="KW-0418">Kinase</keyword>
<keyword evidence="4" id="KW-0547">Nucleotide-binding</keyword>
<dbReference type="PROSITE" id="PS50011">
    <property type="entry name" value="PROTEIN_KINASE_DOM"/>
    <property type="match status" value="1"/>
</dbReference>
<protein>
    <submittedName>
        <fullName evidence="8">Protein kinase domain protein</fullName>
        <ecNumber evidence="8">2.7.12.1</ecNumber>
    </submittedName>
</protein>
<accession>G0R1K8</accession>
<dbReference type="InterPro" id="IPR050494">
    <property type="entry name" value="Ser_Thr_dual-spec_kinase"/>
</dbReference>
<dbReference type="InterPro" id="IPR000719">
    <property type="entry name" value="Prot_kinase_dom"/>
</dbReference>
<dbReference type="AlphaFoldDB" id="G0R1K8"/>
<evidence type="ECO:0000259" key="7">
    <source>
        <dbReference type="PROSITE" id="PS50011"/>
    </source>
</evidence>
<evidence type="ECO:0000256" key="1">
    <source>
        <dbReference type="ARBA" id="ARBA00022527"/>
    </source>
</evidence>
<evidence type="ECO:0000256" key="4">
    <source>
        <dbReference type="ARBA" id="ARBA00022741"/>
    </source>
</evidence>
<dbReference type="GeneID" id="14904731"/>
<evidence type="ECO:0000313" key="8">
    <source>
        <dbReference type="EMBL" id="EGR28637.1"/>
    </source>
</evidence>
<evidence type="ECO:0000256" key="6">
    <source>
        <dbReference type="ARBA" id="ARBA00022840"/>
    </source>
</evidence>
<feature type="non-terminal residue" evidence="8">
    <location>
        <position position="1"/>
    </location>
</feature>